<dbReference type="PIRSF" id="PIRSF002889">
    <property type="entry name" value="Rod_FlgB"/>
    <property type="match status" value="1"/>
</dbReference>
<dbReference type="RefSeq" id="WP_185675969.1">
    <property type="nucleotide sequence ID" value="NZ_JACHVB010000035.1"/>
</dbReference>
<keyword evidence="7" id="KW-0966">Cell projection</keyword>
<dbReference type="NCBIfam" id="TIGR01396">
    <property type="entry name" value="FlgB"/>
    <property type="match status" value="1"/>
</dbReference>
<dbReference type="InterPro" id="IPR006300">
    <property type="entry name" value="FlgB"/>
</dbReference>
<evidence type="ECO:0000256" key="4">
    <source>
        <dbReference type="ARBA" id="ARBA00023143"/>
    </source>
</evidence>
<comment type="subunit">
    <text evidence="6">The basal body constitutes a major portion of the flagellar organelle and consists of a number of rings mounted on a central rod.</text>
</comment>
<protein>
    <recommendedName>
        <fullName evidence="3 6">Flagellar basal body rod protein FlgB</fullName>
    </recommendedName>
</protein>
<evidence type="ECO:0000256" key="1">
    <source>
        <dbReference type="ARBA" id="ARBA00004117"/>
    </source>
</evidence>
<keyword evidence="8" id="KW-1185">Reference proteome</keyword>
<keyword evidence="4 6" id="KW-0975">Bacterial flagellum</keyword>
<comment type="function">
    <text evidence="5 6">Structural component of flagellum, the bacterial motility apparatus. Part of the rod structure of flagellar basal body.</text>
</comment>
<evidence type="ECO:0000256" key="5">
    <source>
        <dbReference type="ARBA" id="ARBA00024934"/>
    </source>
</evidence>
<dbReference type="Proteomes" id="UP000546464">
    <property type="component" value="Unassembled WGS sequence"/>
</dbReference>
<comment type="subcellular location">
    <subcellularLocation>
        <location evidence="1 6">Bacterial flagellum basal body</location>
    </subcellularLocation>
</comment>
<dbReference type="GO" id="GO:0071973">
    <property type="term" value="P:bacterial-type flagellum-dependent cell motility"/>
    <property type="evidence" value="ECO:0007669"/>
    <property type="project" value="InterPro"/>
</dbReference>
<keyword evidence="7" id="KW-0969">Cilium</keyword>
<accession>A0A842HEQ3</accession>
<evidence type="ECO:0000256" key="3">
    <source>
        <dbReference type="ARBA" id="ARBA00014376"/>
    </source>
</evidence>
<dbReference type="EMBL" id="JACHVB010000035">
    <property type="protein sequence ID" value="MBC2595003.1"/>
    <property type="molecule type" value="Genomic_DNA"/>
</dbReference>
<proteinExistence type="inferred from homology"/>
<evidence type="ECO:0000313" key="8">
    <source>
        <dbReference type="Proteomes" id="UP000546464"/>
    </source>
</evidence>
<evidence type="ECO:0000313" key="7">
    <source>
        <dbReference type="EMBL" id="MBC2595003.1"/>
    </source>
</evidence>
<dbReference type="GO" id="GO:0030694">
    <property type="term" value="C:bacterial-type flagellum basal body, rod"/>
    <property type="evidence" value="ECO:0007669"/>
    <property type="project" value="InterPro"/>
</dbReference>
<organism evidence="7 8">
    <name type="scientific">Ruficoccus amylovorans</name>
    <dbReference type="NCBI Taxonomy" id="1804625"/>
    <lineage>
        <taxon>Bacteria</taxon>
        <taxon>Pseudomonadati</taxon>
        <taxon>Verrucomicrobiota</taxon>
        <taxon>Opitutia</taxon>
        <taxon>Puniceicoccales</taxon>
        <taxon>Cerasicoccaceae</taxon>
        <taxon>Ruficoccus</taxon>
    </lineage>
</organism>
<gene>
    <name evidence="7" type="primary">flgB</name>
    <name evidence="7" type="ORF">H5P28_12115</name>
</gene>
<name>A0A842HEQ3_9BACT</name>
<comment type="similarity">
    <text evidence="2 6">Belongs to the flagella basal body rod proteins family.</text>
</comment>
<keyword evidence="7" id="KW-0282">Flagellum</keyword>
<reference evidence="7 8" key="1">
    <citation type="submission" date="2020-07" db="EMBL/GenBank/DDBJ databases">
        <authorList>
            <person name="Feng X."/>
        </authorList>
    </citation>
    <scope>NUCLEOTIDE SEQUENCE [LARGE SCALE GENOMIC DNA]</scope>
    <source>
        <strain evidence="7 8">JCM31066</strain>
    </source>
</reference>
<dbReference type="AlphaFoldDB" id="A0A842HEQ3"/>
<sequence>MIESLFSGSNYQTAKAMLDVTEFRHRIMAGNLANVDTPGFQRRDVDSDFLAKLKTQIRTGNRSESLIPESIPVSAERGLAPTRPDGNTVSLDRELMLIRENALEYAAMGQFVSGSLQRLKTAISGKI</sequence>
<comment type="caution">
    <text evidence="7">The sequence shown here is derived from an EMBL/GenBank/DDBJ whole genome shotgun (WGS) entry which is preliminary data.</text>
</comment>
<evidence type="ECO:0000256" key="6">
    <source>
        <dbReference type="PIRNR" id="PIRNR002889"/>
    </source>
</evidence>
<evidence type="ECO:0000256" key="2">
    <source>
        <dbReference type="ARBA" id="ARBA00009677"/>
    </source>
</evidence>